<evidence type="ECO:0000313" key="7">
    <source>
        <dbReference type="EMBL" id="OAA53776.1"/>
    </source>
</evidence>
<dbReference type="EMBL" id="AZHD01000027">
    <property type="protein sequence ID" value="OAA53776.1"/>
    <property type="molecule type" value="Genomic_DNA"/>
</dbReference>
<evidence type="ECO:0000256" key="1">
    <source>
        <dbReference type="ARBA" id="ARBA00004167"/>
    </source>
</evidence>
<comment type="caution">
    <text evidence="7">The sequence shown here is derived from an EMBL/GenBank/DDBJ whole genome shotgun (WGS) entry which is preliminary data.</text>
</comment>
<dbReference type="STRING" id="1081102.A0A167M0U1"/>
<evidence type="ECO:0000256" key="2">
    <source>
        <dbReference type="ARBA" id="ARBA00022692"/>
    </source>
</evidence>
<feature type="compositionally biased region" description="Low complexity" evidence="5">
    <location>
        <begin position="181"/>
        <end position="196"/>
    </location>
</feature>
<dbReference type="InterPro" id="IPR051694">
    <property type="entry name" value="Immunoregulatory_rcpt-like"/>
</dbReference>
<dbReference type="PANTHER" id="PTHR15549">
    <property type="entry name" value="PAIRED IMMUNOGLOBULIN-LIKE TYPE 2 RECEPTOR"/>
    <property type="match status" value="1"/>
</dbReference>
<feature type="region of interest" description="Disordered" evidence="5">
    <location>
        <begin position="329"/>
        <end position="462"/>
    </location>
</feature>
<evidence type="ECO:0000313" key="8">
    <source>
        <dbReference type="Proteomes" id="UP000076874"/>
    </source>
</evidence>
<feature type="compositionally biased region" description="Polar residues" evidence="5">
    <location>
        <begin position="119"/>
        <end position="130"/>
    </location>
</feature>
<feature type="region of interest" description="Disordered" evidence="5">
    <location>
        <begin position="270"/>
        <end position="299"/>
    </location>
</feature>
<dbReference type="AlphaFoldDB" id="A0A167M0U1"/>
<keyword evidence="4 6" id="KW-0472">Membrane</keyword>
<keyword evidence="8" id="KW-1185">Reference proteome</keyword>
<feature type="region of interest" description="Disordered" evidence="5">
    <location>
        <begin position="181"/>
        <end position="209"/>
    </location>
</feature>
<reference evidence="7 8" key="1">
    <citation type="journal article" date="2016" name="Genome Biol. Evol.">
        <title>Divergent and convergent evolution of fungal pathogenicity.</title>
        <authorList>
            <person name="Shang Y."/>
            <person name="Xiao G."/>
            <person name="Zheng P."/>
            <person name="Cen K."/>
            <person name="Zhan S."/>
            <person name="Wang C."/>
        </authorList>
    </citation>
    <scope>NUCLEOTIDE SEQUENCE [LARGE SCALE GENOMIC DNA]</scope>
    <source>
        <strain evidence="7 8">RCEF 264</strain>
    </source>
</reference>
<dbReference type="OrthoDB" id="3692311at2759"/>
<keyword evidence="3 6" id="KW-1133">Transmembrane helix</keyword>
<feature type="region of interest" description="Disordered" evidence="5">
    <location>
        <begin position="48"/>
        <end position="132"/>
    </location>
</feature>
<proteinExistence type="predicted"/>
<feature type="compositionally biased region" description="Low complexity" evidence="5">
    <location>
        <begin position="335"/>
        <end position="356"/>
    </location>
</feature>
<protein>
    <submittedName>
        <fullName evidence="7">Uncharacterized protein</fullName>
    </submittedName>
</protein>
<dbReference type="GO" id="GO:0071944">
    <property type="term" value="C:cell periphery"/>
    <property type="evidence" value="ECO:0007669"/>
    <property type="project" value="UniProtKB-ARBA"/>
</dbReference>
<organism evidence="7 8">
    <name type="scientific">Niveomyces insectorum RCEF 264</name>
    <dbReference type="NCBI Taxonomy" id="1081102"/>
    <lineage>
        <taxon>Eukaryota</taxon>
        <taxon>Fungi</taxon>
        <taxon>Dikarya</taxon>
        <taxon>Ascomycota</taxon>
        <taxon>Pezizomycotina</taxon>
        <taxon>Sordariomycetes</taxon>
        <taxon>Hypocreomycetidae</taxon>
        <taxon>Hypocreales</taxon>
        <taxon>Cordycipitaceae</taxon>
        <taxon>Niveomyces</taxon>
    </lineage>
</organism>
<keyword evidence="2 6" id="KW-0812">Transmembrane</keyword>
<gene>
    <name evidence="7" type="ORF">SPI_09221</name>
</gene>
<comment type="subcellular location">
    <subcellularLocation>
        <location evidence="1">Membrane</location>
        <topology evidence="1">Single-pass membrane protein</topology>
    </subcellularLocation>
</comment>
<dbReference type="GO" id="GO:0016020">
    <property type="term" value="C:membrane"/>
    <property type="evidence" value="ECO:0007669"/>
    <property type="project" value="UniProtKB-SubCell"/>
</dbReference>
<evidence type="ECO:0000256" key="4">
    <source>
        <dbReference type="ARBA" id="ARBA00023136"/>
    </source>
</evidence>
<name>A0A167M0U1_9HYPO</name>
<feature type="compositionally biased region" description="Low complexity" evidence="5">
    <location>
        <begin position="73"/>
        <end position="118"/>
    </location>
</feature>
<dbReference type="Proteomes" id="UP000076874">
    <property type="component" value="Unassembled WGS sequence"/>
</dbReference>
<accession>A0A167M0U1</accession>
<evidence type="ECO:0000256" key="3">
    <source>
        <dbReference type="ARBA" id="ARBA00022989"/>
    </source>
</evidence>
<evidence type="ECO:0000256" key="6">
    <source>
        <dbReference type="SAM" id="Phobius"/>
    </source>
</evidence>
<feature type="transmembrane region" description="Helical" evidence="6">
    <location>
        <begin position="136"/>
        <end position="159"/>
    </location>
</feature>
<evidence type="ECO:0000256" key="5">
    <source>
        <dbReference type="SAM" id="MobiDB-lite"/>
    </source>
</evidence>
<sequence>MRLRALVKRPNVVCPAGTLFYTCEASNYKGCCSVNACDYDGGCPAGSSGTPPSGVNKAPPTATTSPATPPTTLPATTPTTAPTTTTTTHSSTSSAGKTSSTSSSSSAASGSTASGLASNGSPGQPASSSDKLSKGAIGGIVAGGVLVFLLIAALIVWRLRRRDRKQLRRLQQQLDLAAETAAAGAASGSPGSSPNGNGNGNGPGAQARKEAHFWEKLGKKSSRTPGIMAAGFNPSSPTTPLFGEAPGGNVEASIARWGLRGARLAAKRRMAQHGSLRSQDGGTSDLGGSYLGPGGDMPDKKYPTVPPPIAELDDNRASSAVLVAELETPAPTPPIGSYSPPIPGSGTSSQSGGRSTFVSSWRSSGPLVGGGNSAEPITEENTPELDSTPRMAGPAAQLPGNNGGGGHYYEHQHHRAYVPVPTSSPPLSRSPQGAGTPGPAGEQAAPRNADTPRATLDVTHTERTKGLHVASWGLYHGP</sequence>